<dbReference type="GO" id="GO:0005886">
    <property type="term" value="C:plasma membrane"/>
    <property type="evidence" value="ECO:0007669"/>
    <property type="project" value="UniProtKB-SubCell"/>
</dbReference>
<evidence type="ECO:0000256" key="5">
    <source>
        <dbReference type="ARBA" id="ARBA00022989"/>
    </source>
</evidence>
<sequence length="298" mass="33239">MSDEAKPREKKVEEGLPAWMGTFADLMSLLMCFFVLLLSFAEMDALKYKQVVKSLENAFGVQREVMADDIPAGTSIIAQNFSPGDPKPTPLQIVKQDTVDDASPKLKVTMDAEEFAKQQAKEMQEETEKFKEALDGEIKQGLIEVENQFNRIVIRIREKGSFPSGDARLNKSFVPILHKIHDVLLETDGRIAVAGHTDDIPINTALYRSNWELSTSRATSVVHELLAPGDMMPSRFVLEGYADTEPLVPNDSPENRATNRRVEIIVLKSSSEEGLTKSIDDLMNEHESVDGSITPVYQ</sequence>
<dbReference type="PANTHER" id="PTHR30329">
    <property type="entry name" value="STATOR ELEMENT OF FLAGELLAR MOTOR COMPLEX"/>
    <property type="match status" value="1"/>
</dbReference>
<evidence type="ECO:0000256" key="2">
    <source>
        <dbReference type="ARBA" id="ARBA00008914"/>
    </source>
</evidence>
<comment type="subcellular location">
    <subcellularLocation>
        <location evidence="1">Cell membrane</location>
        <topology evidence="1">Single-pass membrane protein</topology>
    </subcellularLocation>
</comment>
<dbReference type="InterPro" id="IPR025713">
    <property type="entry name" value="MotB-like_N_dom"/>
</dbReference>
<comment type="similarity">
    <text evidence="2">Belongs to the MotB family.</text>
</comment>
<keyword evidence="7" id="KW-0175">Coiled coil</keyword>
<dbReference type="Gene3D" id="3.30.1330.60">
    <property type="entry name" value="OmpA-like domain"/>
    <property type="match status" value="1"/>
</dbReference>
<evidence type="ECO:0000259" key="9">
    <source>
        <dbReference type="PROSITE" id="PS51123"/>
    </source>
</evidence>
<dbReference type="PROSITE" id="PS51123">
    <property type="entry name" value="OMPA_2"/>
    <property type="match status" value="1"/>
</dbReference>
<evidence type="ECO:0000256" key="3">
    <source>
        <dbReference type="ARBA" id="ARBA00022475"/>
    </source>
</evidence>
<evidence type="ECO:0000256" key="6">
    <source>
        <dbReference type="ARBA" id="ARBA00023136"/>
    </source>
</evidence>
<dbReference type="InterPro" id="IPR036737">
    <property type="entry name" value="OmpA-like_sf"/>
</dbReference>
<keyword evidence="6 8" id="KW-0472">Membrane</keyword>
<keyword evidence="5 8" id="KW-1133">Transmembrane helix</keyword>
<name>A0A0F9L7Z0_9ZZZZ</name>
<dbReference type="Pfam" id="PF00691">
    <property type="entry name" value="OmpA"/>
    <property type="match status" value="1"/>
</dbReference>
<feature type="transmembrane region" description="Helical" evidence="8">
    <location>
        <begin position="20"/>
        <end position="40"/>
    </location>
</feature>
<evidence type="ECO:0000256" key="7">
    <source>
        <dbReference type="SAM" id="Coils"/>
    </source>
</evidence>
<feature type="domain" description="OmpA-like" evidence="9">
    <location>
        <begin position="149"/>
        <end position="270"/>
    </location>
</feature>
<dbReference type="AlphaFoldDB" id="A0A0F9L7Z0"/>
<dbReference type="SUPFAM" id="SSF103088">
    <property type="entry name" value="OmpA-like"/>
    <property type="match status" value="1"/>
</dbReference>
<keyword evidence="4 8" id="KW-0812">Transmembrane</keyword>
<accession>A0A0F9L7Z0</accession>
<evidence type="ECO:0000256" key="1">
    <source>
        <dbReference type="ARBA" id="ARBA00004162"/>
    </source>
</evidence>
<evidence type="ECO:0000256" key="8">
    <source>
        <dbReference type="SAM" id="Phobius"/>
    </source>
</evidence>
<feature type="coiled-coil region" evidence="7">
    <location>
        <begin position="106"/>
        <end position="140"/>
    </location>
</feature>
<evidence type="ECO:0000256" key="4">
    <source>
        <dbReference type="ARBA" id="ARBA00022692"/>
    </source>
</evidence>
<organism evidence="10">
    <name type="scientific">marine sediment metagenome</name>
    <dbReference type="NCBI Taxonomy" id="412755"/>
    <lineage>
        <taxon>unclassified sequences</taxon>
        <taxon>metagenomes</taxon>
        <taxon>ecological metagenomes</taxon>
    </lineage>
</organism>
<dbReference type="EMBL" id="LAZR01007694">
    <property type="protein sequence ID" value="KKM83566.1"/>
    <property type="molecule type" value="Genomic_DNA"/>
</dbReference>
<keyword evidence="3" id="KW-1003">Cell membrane</keyword>
<dbReference type="InterPro" id="IPR050330">
    <property type="entry name" value="Bact_OuterMem_StrucFunc"/>
</dbReference>
<reference evidence="10" key="1">
    <citation type="journal article" date="2015" name="Nature">
        <title>Complex archaea that bridge the gap between prokaryotes and eukaryotes.</title>
        <authorList>
            <person name="Spang A."/>
            <person name="Saw J.H."/>
            <person name="Jorgensen S.L."/>
            <person name="Zaremba-Niedzwiedzka K."/>
            <person name="Martijn J."/>
            <person name="Lind A.E."/>
            <person name="van Eijk R."/>
            <person name="Schleper C."/>
            <person name="Guy L."/>
            <person name="Ettema T.J."/>
        </authorList>
    </citation>
    <scope>NUCLEOTIDE SEQUENCE</scope>
</reference>
<evidence type="ECO:0000313" key="10">
    <source>
        <dbReference type="EMBL" id="KKM83566.1"/>
    </source>
</evidence>
<protein>
    <recommendedName>
        <fullName evidence="9">OmpA-like domain-containing protein</fullName>
    </recommendedName>
</protein>
<dbReference type="PANTHER" id="PTHR30329:SF21">
    <property type="entry name" value="LIPOPROTEIN YIAD-RELATED"/>
    <property type="match status" value="1"/>
</dbReference>
<dbReference type="InterPro" id="IPR006665">
    <property type="entry name" value="OmpA-like"/>
</dbReference>
<comment type="caution">
    <text evidence="10">The sequence shown here is derived from an EMBL/GenBank/DDBJ whole genome shotgun (WGS) entry which is preliminary data.</text>
</comment>
<dbReference type="Pfam" id="PF13677">
    <property type="entry name" value="MotB_plug"/>
    <property type="match status" value="1"/>
</dbReference>
<dbReference type="CDD" id="cd07185">
    <property type="entry name" value="OmpA_C-like"/>
    <property type="match status" value="1"/>
</dbReference>
<gene>
    <name evidence="10" type="ORF">LCGC14_1308070</name>
</gene>
<proteinExistence type="inferred from homology"/>
<dbReference type="NCBIfam" id="NF006508">
    <property type="entry name" value="PRK08944.1"/>
    <property type="match status" value="1"/>
</dbReference>